<dbReference type="AlphaFoldDB" id="A0A9N9DNH0"/>
<feature type="compositionally biased region" description="Low complexity" evidence="1">
    <location>
        <begin position="169"/>
        <end position="182"/>
    </location>
</feature>
<dbReference type="PROSITE" id="PS51299">
    <property type="entry name" value="HTH_APSES"/>
    <property type="match status" value="1"/>
</dbReference>
<dbReference type="InterPro" id="IPR036887">
    <property type="entry name" value="HTH_APSES_sf"/>
</dbReference>
<organism evidence="3 4">
    <name type="scientific">Ambispora leptoticha</name>
    <dbReference type="NCBI Taxonomy" id="144679"/>
    <lineage>
        <taxon>Eukaryota</taxon>
        <taxon>Fungi</taxon>
        <taxon>Fungi incertae sedis</taxon>
        <taxon>Mucoromycota</taxon>
        <taxon>Glomeromycotina</taxon>
        <taxon>Glomeromycetes</taxon>
        <taxon>Archaeosporales</taxon>
        <taxon>Ambisporaceae</taxon>
        <taxon>Ambispora</taxon>
    </lineage>
</organism>
<evidence type="ECO:0000313" key="4">
    <source>
        <dbReference type="Proteomes" id="UP000789508"/>
    </source>
</evidence>
<dbReference type="InterPro" id="IPR003163">
    <property type="entry name" value="Tscrpt_reg_HTH_APSES-type"/>
</dbReference>
<evidence type="ECO:0000259" key="2">
    <source>
        <dbReference type="PROSITE" id="PS51299"/>
    </source>
</evidence>
<gene>
    <name evidence="3" type="ORF">ALEPTO_LOCUS9749</name>
</gene>
<name>A0A9N9DNH0_9GLOM</name>
<dbReference type="GO" id="GO:0030907">
    <property type="term" value="C:MBF transcription complex"/>
    <property type="evidence" value="ECO:0007669"/>
    <property type="project" value="TreeGrafter"/>
</dbReference>
<dbReference type="PANTHER" id="PTHR43828">
    <property type="entry name" value="ASPARAGINASE"/>
    <property type="match status" value="1"/>
</dbReference>
<dbReference type="GO" id="GO:0000981">
    <property type="term" value="F:DNA-binding transcription factor activity, RNA polymerase II-specific"/>
    <property type="evidence" value="ECO:0007669"/>
    <property type="project" value="UniProtKB-ARBA"/>
</dbReference>
<dbReference type="EMBL" id="CAJVPS010008303">
    <property type="protein sequence ID" value="CAG8642290.1"/>
    <property type="molecule type" value="Genomic_DNA"/>
</dbReference>
<feature type="domain" description="HTH APSES-type" evidence="2">
    <location>
        <begin position="221"/>
        <end position="327"/>
    </location>
</feature>
<dbReference type="GO" id="GO:0003677">
    <property type="term" value="F:DNA binding"/>
    <property type="evidence" value="ECO:0007669"/>
    <property type="project" value="InterPro"/>
</dbReference>
<keyword evidence="4" id="KW-1185">Reference proteome</keyword>
<dbReference type="Gene3D" id="3.10.260.10">
    <property type="entry name" value="Transcription regulator HTH, APSES-type DNA-binding domain"/>
    <property type="match status" value="1"/>
</dbReference>
<dbReference type="GO" id="GO:0033309">
    <property type="term" value="C:SBF transcription complex"/>
    <property type="evidence" value="ECO:0007669"/>
    <property type="project" value="TreeGrafter"/>
</dbReference>
<reference evidence="3" key="1">
    <citation type="submission" date="2021-06" db="EMBL/GenBank/DDBJ databases">
        <authorList>
            <person name="Kallberg Y."/>
            <person name="Tangrot J."/>
            <person name="Rosling A."/>
        </authorList>
    </citation>
    <scope>NUCLEOTIDE SEQUENCE</scope>
    <source>
        <strain evidence="3">FL130A</strain>
    </source>
</reference>
<evidence type="ECO:0000313" key="3">
    <source>
        <dbReference type="EMBL" id="CAG8642290.1"/>
    </source>
</evidence>
<dbReference type="Proteomes" id="UP000789508">
    <property type="component" value="Unassembled WGS sequence"/>
</dbReference>
<comment type="caution">
    <text evidence="3">The sequence shown here is derived from an EMBL/GenBank/DDBJ whole genome shotgun (WGS) entry which is preliminary data.</text>
</comment>
<protein>
    <submittedName>
        <fullName evidence="3">8209_t:CDS:1</fullName>
    </submittedName>
</protein>
<feature type="region of interest" description="Disordered" evidence="1">
    <location>
        <begin position="163"/>
        <end position="185"/>
    </location>
</feature>
<feature type="non-terminal residue" evidence="3">
    <location>
        <position position="1"/>
    </location>
</feature>
<dbReference type="InterPro" id="IPR051642">
    <property type="entry name" value="SWI6-like"/>
</dbReference>
<dbReference type="SUPFAM" id="SSF54616">
    <property type="entry name" value="DNA-binding domain of Mlu1-box binding protein MBP1"/>
    <property type="match status" value="1"/>
</dbReference>
<dbReference type="PANTHER" id="PTHR43828:SF5">
    <property type="entry name" value="TRANSCRIPTIONAL REPRESSOR XBP1"/>
    <property type="match status" value="1"/>
</dbReference>
<proteinExistence type="predicted"/>
<sequence>MHQGQFQQSNSLYLPSSNNFHSNYGANQIQRISFPWTISQTVLPGQIMTTGFSITAGFCVSTTPGNAQPVMIPPHLLQFTSRQIPNNISTIATSPRSPRMSINFLVNEEMEGGGGKLQTQTQPAQPCRIPDCNNISAPDDRYCLRCTYQDIYRMKWPARQSATRMPTISARATPSTSKPSTSNKIRKETVKGKNAEILTFDISNWQPYQVAGYTTTKNSYSTSQDWAGRSSIHVHEYYVQNNSIKLRWDHQTGYVHITPMWKSTGLRPRALGDVIAKDPRWSQAKKIIGGCTELQGIWLPYATAREFCVEYKVDPKIIQPIFGCDWW</sequence>
<dbReference type="OrthoDB" id="6627536at2759"/>
<accession>A0A9N9DNH0</accession>
<evidence type="ECO:0000256" key="1">
    <source>
        <dbReference type="SAM" id="MobiDB-lite"/>
    </source>
</evidence>